<dbReference type="PANTHER" id="PTHR30591:SF1">
    <property type="entry name" value="RECBCD ENZYME SUBUNIT RECC"/>
    <property type="match status" value="1"/>
</dbReference>
<dbReference type="Pfam" id="PF04257">
    <property type="entry name" value="Exonuc_V_gamma"/>
    <property type="match status" value="1"/>
</dbReference>
<feature type="region of interest" description="Disordered" evidence="11">
    <location>
        <begin position="132"/>
        <end position="154"/>
    </location>
</feature>
<feature type="region of interest" description="Disordered" evidence="11">
    <location>
        <begin position="316"/>
        <end position="336"/>
    </location>
</feature>
<dbReference type="Pfam" id="PF17946">
    <property type="entry name" value="RecC_C"/>
    <property type="match status" value="1"/>
</dbReference>
<dbReference type="GO" id="GO:0008854">
    <property type="term" value="F:exodeoxyribonuclease V activity"/>
    <property type="evidence" value="ECO:0007669"/>
    <property type="project" value="UniProtKB-EC"/>
</dbReference>
<keyword evidence="14" id="KW-1185">Reference proteome</keyword>
<dbReference type="InterPro" id="IPR041500">
    <property type="entry name" value="RecC_C"/>
</dbReference>
<evidence type="ECO:0000313" key="13">
    <source>
        <dbReference type="EMBL" id="MFD1717738.1"/>
    </source>
</evidence>
<dbReference type="InterPro" id="IPR027417">
    <property type="entry name" value="P-loop_NTPase"/>
</dbReference>
<keyword evidence="5 10" id="KW-0347">Helicase</keyword>
<evidence type="ECO:0000256" key="11">
    <source>
        <dbReference type="SAM" id="MobiDB-lite"/>
    </source>
</evidence>
<dbReference type="InterPro" id="IPR013986">
    <property type="entry name" value="DExx_box_DNA_helicase_dom_sf"/>
</dbReference>
<keyword evidence="4 10" id="KW-0378">Hydrolase</keyword>
<protein>
    <recommendedName>
        <fullName evidence="10">RecBCD enzyme subunit RecC</fullName>
    </recommendedName>
    <alternativeName>
        <fullName evidence="10">Exonuclease V subunit RecC</fullName>
        <shortName evidence="10">ExoV subunit RecC</shortName>
    </alternativeName>
    <alternativeName>
        <fullName evidence="10">Helicase/nuclease RecBCD subunit RecC</fullName>
    </alternativeName>
</protein>
<reference evidence="14" key="1">
    <citation type="journal article" date="2019" name="Int. J. Syst. Evol. Microbiol.">
        <title>The Global Catalogue of Microorganisms (GCM) 10K type strain sequencing project: providing services to taxonomists for standard genome sequencing and annotation.</title>
        <authorList>
            <consortium name="The Broad Institute Genomics Platform"/>
            <consortium name="The Broad Institute Genome Sequencing Center for Infectious Disease"/>
            <person name="Wu L."/>
            <person name="Ma J."/>
        </authorList>
    </citation>
    <scope>NUCLEOTIDE SEQUENCE [LARGE SCALE GENOMIC DNA]</scope>
    <source>
        <strain evidence="14">JCM 17130</strain>
    </source>
</reference>
<keyword evidence="8 10" id="KW-0238">DNA-binding</keyword>
<accession>A0ABW4L266</accession>
<comment type="miscellaneous">
    <text evidence="10">In the RecBCD complex, RecB has a slow 3'-5' helicase, an exonuclease activity and loads RecA onto ssDNA, RecD has a fast 5'-3' helicase activity, while RecC stimulates the ATPase and processivity of the RecB helicase and contributes to recognition of the Chi site.</text>
</comment>
<evidence type="ECO:0000256" key="8">
    <source>
        <dbReference type="ARBA" id="ARBA00023125"/>
    </source>
</evidence>
<dbReference type="PANTHER" id="PTHR30591">
    <property type="entry name" value="RECBCD ENZYME SUBUNIT RECC"/>
    <property type="match status" value="1"/>
</dbReference>
<evidence type="ECO:0000256" key="6">
    <source>
        <dbReference type="ARBA" id="ARBA00022839"/>
    </source>
</evidence>
<comment type="function">
    <text evidence="10">A helicase/nuclease that prepares dsDNA breaks (DSB) for recombinational DNA repair. Binds to DSBs and unwinds DNA via a highly rapid and processive ATP-dependent bidirectional helicase activity. Unwinds dsDNA until it encounters a Chi (crossover hotspot instigator) sequence from the 3' direction. Cuts ssDNA a few nucleotides 3' to the Chi site. The properties and activities of the enzyme are changed at Chi. The Chi-altered holoenzyme produces a long 3'-ssDNA overhang and facilitates RecA-binding to the ssDNA for homologous DNA recombination and repair. Holoenzyme degrades any linearized DNA that is unable to undergo homologous recombination. In the holoenzyme this subunit recognizes the wild-type Chi sequence, and when added to isolated RecB increases its ATP-dependent helicase processivity.</text>
</comment>
<feature type="domain" description="RecC C-terminal" evidence="12">
    <location>
        <begin position="844"/>
        <end position="1073"/>
    </location>
</feature>
<proteinExistence type="inferred from homology"/>
<evidence type="ECO:0000256" key="3">
    <source>
        <dbReference type="ARBA" id="ARBA00022763"/>
    </source>
</evidence>
<gene>
    <name evidence="10 13" type="primary">recC</name>
    <name evidence="13" type="ORF">ACFSE6_07825</name>
</gene>
<keyword evidence="3 10" id="KW-0227">DNA damage</keyword>
<name>A0ABW4L266_9MICO</name>
<evidence type="ECO:0000256" key="1">
    <source>
        <dbReference type="ARBA" id="ARBA00022722"/>
    </source>
</evidence>
<dbReference type="NCBIfam" id="TIGR01450">
    <property type="entry name" value="recC"/>
    <property type="match status" value="1"/>
</dbReference>
<dbReference type="Proteomes" id="UP001597277">
    <property type="component" value="Unassembled WGS sequence"/>
</dbReference>
<dbReference type="SUPFAM" id="SSF52540">
    <property type="entry name" value="P-loop containing nucleoside triphosphate hydrolases"/>
    <property type="match status" value="2"/>
</dbReference>
<dbReference type="SUPFAM" id="SSF52980">
    <property type="entry name" value="Restriction endonuclease-like"/>
    <property type="match status" value="1"/>
</dbReference>
<evidence type="ECO:0000256" key="5">
    <source>
        <dbReference type="ARBA" id="ARBA00022806"/>
    </source>
</evidence>
<keyword evidence="6 10" id="KW-0269">Exonuclease</keyword>
<comment type="subunit">
    <text evidence="10">Heterotrimer of RecB, RecC and RecD. All subunits contribute to DNA-binding.</text>
</comment>
<organism evidence="13 14">
    <name type="scientific">Georgenia deserti</name>
    <dbReference type="NCBI Taxonomy" id="2093781"/>
    <lineage>
        <taxon>Bacteria</taxon>
        <taxon>Bacillati</taxon>
        <taxon>Actinomycetota</taxon>
        <taxon>Actinomycetes</taxon>
        <taxon>Micrococcales</taxon>
        <taxon>Bogoriellaceae</taxon>
        <taxon>Georgenia</taxon>
    </lineage>
</organism>
<evidence type="ECO:0000256" key="10">
    <source>
        <dbReference type="HAMAP-Rule" id="MF_01486"/>
    </source>
</evidence>
<dbReference type="Gene3D" id="3.40.50.300">
    <property type="entry name" value="P-loop containing nucleotide triphosphate hydrolases"/>
    <property type="match status" value="2"/>
</dbReference>
<dbReference type="Gene3D" id="1.10.10.160">
    <property type="match status" value="1"/>
</dbReference>
<dbReference type="EMBL" id="JBHUEE010000003">
    <property type="protein sequence ID" value="MFD1717738.1"/>
    <property type="molecule type" value="Genomic_DNA"/>
</dbReference>
<keyword evidence="2 10" id="KW-0547">Nucleotide-binding</keyword>
<dbReference type="RefSeq" id="WP_388004623.1">
    <property type="nucleotide sequence ID" value="NZ_JBHUEE010000003.1"/>
</dbReference>
<comment type="similarity">
    <text evidence="10">Belongs to the RecC family.</text>
</comment>
<evidence type="ECO:0000259" key="12">
    <source>
        <dbReference type="Pfam" id="PF17946"/>
    </source>
</evidence>
<sequence length="1153" mass="125405">MLHLHRSERADALVAPLAAVLSEPPDDPFAPDVVAVPTRGVERWVAQRLSHELGAVELGRGTTAEAGDGGEPGVCANVIFGSPARLAREARAAAIGLDPEQDPWRTDRLLWPLLEVLDATIGEPWAAPLARYLGDDEPERGTSGGRGGDDERQYRRGRRLGLARHLARLVTSYASQRPDLLAGWASGGTDDGAGAPVPEDLAWQVELWRRLRDRVGTPSPGEYLADAVETLRRDPAVVDLPERLSVFGPTRLPEDQLRVLTALAEHRDVHLWLPHPSPVLWNRVSSAAATSRRRRDQPATAEHPLLASMARDATELQRRLSEAAADATHHPAPPLPETVLGALQQRLREDDPDPAGARVHVAAETDTTVQVHACHGLSRQVEVLREVLAGLFADDPTLEPRDVIVMCPNIEAVAPLITATFGLAVEQGPRGAHSPDVHPGHLLRVRLADRSPGMTNPALGLLADLLDLADGRVTASEILDLAAGAPVRTRFRFSDDDLERIREWSVAAGVHWGEDLERRARFGLPDLRQGTWDVALDRILLGAAMAEEDHRFVGPALPMDDVDSTDIDLAGRLAEFIDRLTHVLDTLDGARPLEEWLTALDHALTLLADAPQTESWQLVQARRILADVRTSASTHEALPLRLPDARALLAGRLEGRPTRSGFRTGALTICSMEPMRAVPHRAVVLLGVDDGVFPRSTPSDGDDILLREPCLGERDRRSEDRQLFLDAVTAAEEHLVVLYSGADERTGAARPPAVPVGELLDALDVAATAADGASIRERVLVRHPLQVVDERNFTAGALGRPGPFSFDADAHRAALAGRGERAGRRPFLTEPLPAEDQGHAAAVTVDLDDLVTMLEHPVKWFLRRRLQLSLAGEVDDVEDRLPLTLDPLTTWGIGDRLLAARFDGVDQRQAINSEWRRGEVPPRELGRTALMDVDRRVGPIAAAAGRYAGDGPAAAVDVTVSLPGGVSLTGTVPGVQEDTVLRAVFSRLGPKHRIRAWVQLLALAAAHPARDWSAATVGRPPHQRPGAVVSHLRPPSQAEAQAYLGELVRLRDLAAREPLPAPVGVAHVYAKSRFGGDSEPMAVQNATYEWNGGFERKDDYHVLCWGENAELGALLGSPTPEEQQWWPEDRTRLGCLARRIWHPLLSHESTELT</sequence>
<evidence type="ECO:0000256" key="7">
    <source>
        <dbReference type="ARBA" id="ARBA00022840"/>
    </source>
</evidence>
<dbReference type="InterPro" id="IPR011335">
    <property type="entry name" value="Restrct_endonuc-II-like"/>
</dbReference>
<dbReference type="PIRSF" id="PIRSF000980">
    <property type="entry name" value="RecC"/>
    <property type="match status" value="1"/>
</dbReference>
<dbReference type="HAMAP" id="MF_01486">
    <property type="entry name" value="RecC"/>
    <property type="match status" value="1"/>
</dbReference>
<evidence type="ECO:0000256" key="4">
    <source>
        <dbReference type="ARBA" id="ARBA00022801"/>
    </source>
</evidence>
<keyword evidence="9 10" id="KW-0234">DNA repair</keyword>
<dbReference type="Gene3D" id="3.40.50.10930">
    <property type="match status" value="1"/>
</dbReference>
<evidence type="ECO:0000256" key="2">
    <source>
        <dbReference type="ARBA" id="ARBA00022741"/>
    </source>
</evidence>
<evidence type="ECO:0000256" key="9">
    <source>
        <dbReference type="ARBA" id="ARBA00023204"/>
    </source>
</evidence>
<keyword evidence="1 10" id="KW-0540">Nuclease</keyword>
<comment type="caution">
    <text evidence="13">The sequence shown here is derived from an EMBL/GenBank/DDBJ whole genome shotgun (WGS) entry which is preliminary data.</text>
</comment>
<keyword evidence="7 10" id="KW-0067">ATP-binding</keyword>
<dbReference type="InterPro" id="IPR006697">
    <property type="entry name" value="RecC"/>
</dbReference>
<evidence type="ECO:0000313" key="14">
    <source>
        <dbReference type="Proteomes" id="UP001597277"/>
    </source>
</evidence>